<keyword evidence="2" id="KW-0342">GTP-binding</keyword>
<dbReference type="InterPro" id="IPR000897">
    <property type="entry name" value="SRP54_GTPase_dom"/>
</dbReference>
<dbReference type="Gene3D" id="3.10.450.50">
    <property type="match status" value="1"/>
</dbReference>
<dbReference type="GO" id="GO:0005525">
    <property type="term" value="F:GTP binding"/>
    <property type="evidence" value="ECO:0007669"/>
    <property type="project" value="UniProtKB-KW"/>
</dbReference>
<dbReference type="PANTHER" id="PTHR33703:SF16">
    <property type="entry name" value="OS05G0342100 PROTEIN"/>
    <property type="match status" value="1"/>
</dbReference>
<dbReference type="AlphaFoldDB" id="A0ABD1SHT4"/>
<evidence type="ECO:0000313" key="5">
    <source>
        <dbReference type="Proteomes" id="UP001604277"/>
    </source>
</evidence>
<dbReference type="EMBL" id="JBFOLJ010000010">
    <property type="protein sequence ID" value="KAL2500270.1"/>
    <property type="molecule type" value="Genomic_DNA"/>
</dbReference>
<evidence type="ECO:0000256" key="1">
    <source>
        <dbReference type="ARBA" id="ARBA00022741"/>
    </source>
</evidence>
<dbReference type="Proteomes" id="UP001604277">
    <property type="component" value="Unassembled WGS sequence"/>
</dbReference>
<comment type="caution">
    <text evidence="4">The sequence shown here is derived from an EMBL/GenBank/DDBJ whole genome shotgun (WGS) entry which is preliminary data.</text>
</comment>
<name>A0ABD1SHT4_9LAMI</name>
<dbReference type="Pfam" id="PF00448">
    <property type="entry name" value="SRP54"/>
    <property type="match status" value="1"/>
</dbReference>
<accession>A0ABD1SHT4</accession>
<keyword evidence="1" id="KW-0547">Nucleotide-binding</keyword>
<reference evidence="5" key="1">
    <citation type="submission" date="2024-07" db="EMBL/GenBank/DDBJ databases">
        <title>Two chromosome-level genome assemblies of Korean endemic species Abeliophyllum distichum and Forsythia ovata (Oleaceae).</title>
        <authorList>
            <person name="Jang H."/>
        </authorList>
    </citation>
    <scope>NUCLEOTIDE SEQUENCE [LARGE SCALE GENOMIC DNA]</scope>
</reference>
<dbReference type="InterPro" id="IPR032710">
    <property type="entry name" value="NTF2-like_dom_sf"/>
</dbReference>
<sequence length="346" mass="38698">MEITNVDSVAAAPPENQNKAIVNTLYKGLASGDTATVAGLIATDLEWWFHGPQNCHHMMKMLTGKCSTTAFKFEPRSIDAIDECVIVEGWEGAHVYWVHVWTLKDGLITQYREYFNTWLTVKDLRPFGCSSSPTLWQTHPRDLTKRSLPGLIFHQLTILIQAAINNFLLQISPSTITSPAHVVDVLKNRYSIKDLKRLKHFAWLNITDTFNIRKQIGQKLQNETNNGVLVQPSSPTALAATAVGVPVYAAGTEIKPADKARQGLEEAKKKNVDVVIMDTAGRLQEVPIEDLAQIKYILPEVHQIDKICAHDAETKCMKSDEAIMGTHVSRMGPLRHIHEAQYLDVK</sequence>
<protein>
    <submittedName>
        <fullName evidence="4">Wound-induced protein 1-like</fullName>
    </submittedName>
</protein>
<gene>
    <name evidence="4" type="ORF">Fot_34118</name>
</gene>
<feature type="domain" description="SRP54-type proteins GTP-binding" evidence="3">
    <location>
        <begin position="239"/>
        <end position="315"/>
    </location>
</feature>
<dbReference type="Gene3D" id="3.40.50.300">
    <property type="entry name" value="P-loop containing nucleotide triphosphate hydrolases"/>
    <property type="match status" value="1"/>
</dbReference>
<evidence type="ECO:0000259" key="3">
    <source>
        <dbReference type="Pfam" id="PF00448"/>
    </source>
</evidence>
<dbReference type="Pfam" id="PF07107">
    <property type="entry name" value="WI12"/>
    <property type="match status" value="1"/>
</dbReference>
<dbReference type="InterPro" id="IPR027417">
    <property type="entry name" value="P-loop_NTPase"/>
</dbReference>
<dbReference type="SUPFAM" id="SSF54427">
    <property type="entry name" value="NTF2-like"/>
    <property type="match status" value="1"/>
</dbReference>
<evidence type="ECO:0000313" key="4">
    <source>
        <dbReference type="EMBL" id="KAL2500270.1"/>
    </source>
</evidence>
<keyword evidence="5" id="KW-1185">Reference proteome</keyword>
<proteinExistence type="predicted"/>
<organism evidence="4 5">
    <name type="scientific">Forsythia ovata</name>
    <dbReference type="NCBI Taxonomy" id="205694"/>
    <lineage>
        <taxon>Eukaryota</taxon>
        <taxon>Viridiplantae</taxon>
        <taxon>Streptophyta</taxon>
        <taxon>Embryophyta</taxon>
        <taxon>Tracheophyta</taxon>
        <taxon>Spermatophyta</taxon>
        <taxon>Magnoliopsida</taxon>
        <taxon>eudicotyledons</taxon>
        <taxon>Gunneridae</taxon>
        <taxon>Pentapetalae</taxon>
        <taxon>asterids</taxon>
        <taxon>lamiids</taxon>
        <taxon>Lamiales</taxon>
        <taxon>Oleaceae</taxon>
        <taxon>Forsythieae</taxon>
        <taxon>Forsythia</taxon>
    </lineage>
</organism>
<evidence type="ECO:0000256" key="2">
    <source>
        <dbReference type="ARBA" id="ARBA00023134"/>
    </source>
</evidence>
<dbReference type="PANTHER" id="PTHR33703">
    <property type="entry name" value="OS07G0691300 PROTEIN"/>
    <property type="match status" value="1"/>
</dbReference>
<dbReference type="InterPro" id="IPR009798">
    <property type="entry name" value="Wun1-like"/>
</dbReference>